<dbReference type="Proteomes" id="UP000265560">
    <property type="component" value="Chromosome"/>
</dbReference>
<reference evidence="4" key="1">
    <citation type="submission" date="2018-09" db="EMBL/GenBank/DDBJ databases">
        <authorList>
            <person name="Zhu H."/>
        </authorList>
    </citation>
    <scope>NUCLEOTIDE SEQUENCE [LARGE SCALE GENOMIC DNA]</scope>
    <source>
        <strain evidence="4">K2W31S-8</strain>
    </source>
</reference>
<accession>A0A385Z333</accession>
<evidence type="ECO:0000313" key="4">
    <source>
        <dbReference type="Proteomes" id="UP000265560"/>
    </source>
</evidence>
<dbReference type="Pfam" id="PF06980">
    <property type="entry name" value="DUF1302"/>
    <property type="match status" value="1"/>
</dbReference>
<feature type="chain" id="PRO_5017182305" evidence="2">
    <location>
        <begin position="35"/>
        <end position="680"/>
    </location>
</feature>
<dbReference type="InterPro" id="IPR010727">
    <property type="entry name" value="DUF1302"/>
</dbReference>
<proteinExistence type="predicted"/>
<organism evidence="3 4">
    <name type="scientific">Pseudomonas cavernae</name>
    <dbReference type="NCBI Taxonomy" id="2320867"/>
    <lineage>
        <taxon>Bacteria</taxon>
        <taxon>Pseudomonadati</taxon>
        <taxon>Pseudomonadota</taxon>
        <taxon>Gammaproteobacteria</taxon>
        <taxon>Pseudomonadales</taxon>
        <taxon>Pseudomonadaceae</taxon>
        <taxon>Pseudomonas</taxon>
    </lineage>
</organism>
<protein>
    <submittedName>
        <fullName evidence="3">DUF1302 domain-containing protein</fullName>
    </submittedName>
</protein>
<feature type="region of interest" description="Disordered" evidence="1">
    <location>
        <begin position="121"/>
        <end position="147"/>
    </location>
</feature>
<name>A0A385Z333_9PSED</name>
<gene>
    <name evidence="3" type="ORF">D3880_14505</name>
</gene>
<feature type="signal peptide" evidence="2">
    <location>
        <begin position="1"/>
        <end position="34"/>
    </location>
</feature>
<dbReference type="RefSeq" id="WP_119894151.1">
    <property type="nucleotide sequence ID" value="NZ_CP032419.1"/>
</dbReference>
<feature type="compositionally biased region" description="Low complexity" evidence="1">
    <location>
        <begin position="125"/>
        <end position="137"/>
    </location>
</feature>
<dbReference type="KEGG" id="pcav:D3880_14505"/>
<evidence type="ECO:0000313" key="3">
    <source>
        <dbReference type="EMBL" id="AYC33496.1"/>
    </source>
</evidence>
<keyword evidence="2" id="KW-0732">Signal</keyword>
<evidence type="ECO:0000256" key="2">
    <source>
        <dbReference type="SAM" id="SignalP"/>
    </source>
</evidence>
<sequence>MEFKSRSPMRFAPSKAGFALAGLLPLLVAAQAQAVEFSFADNEVSGSIDTTVSYGQLWRVQGQDKNNDDINTNDGNRNFDTGLVSEVYKITSDLEATYQNYGMFVRGTAFYDTQIMDKRNDYLDNNNPVQPSQNSPNDDSFTHETRHKAGRDAQILDAYLYGNWDVAEMPVTARVGNQVFNWGEGLFYRGGINTTNPIDAAKFRLPGSELKEVLVPVEAFSTNIGLTDSLSMEAFYQWNWKETAVDPVGTYFSETDLFADGGNTAYSTQRALIPVGALYPGLSAFNVGGLQGGRNVDANGNIKVASVGQDINAKNDGQFGVNFKYIAEELNSTEFGVYFVNYHAKEPTIAANLGDYAGLNLAQIAAQAATAIAPQVQRAVATQAGIPLAQLQAVIANPQLNPRLAAAYSNALTSAATTAAGGLATMDVANQVEAQREYVEDIRMYGFSFNTTVGNASLFGELAYRPNMPIGIATTNDLLGDLLQQAPALASRRVVNIGGQNVRLGDEIHNFERVEMFNTSLGTIYNFGPGLSFDSLFGVAELASEHLRGSSLQYTAFDGTNRYYSGRGNNSYVGNADRNNRNDQVNKNAYGYTLVLSGTWNDVFAGVNLSPYAVYKDDFSGNSYQLGNFIEGRKAYTLGVKASYLNSLEAELQYTEFYGAGENNGARDRDNVGVNVKYSF</sequence>
<dbReference type="OrthoDB" id="7000272at2"/>
<keyword evidence="4" id="KW-1185">Reference proteome</keyword>
<evidence type="ECO:0000256" key="1">
    <source>
        <dbReference type="SAM" id="MobiDB-lite"/>
    </source>
</evidence>
<dbReference type="EMBL" id="CP032419">
    <property type="protein sequence ID" value="AYC33496.1"/>
    <property type="molecule type" value="Genomic_DNA"/>
</dbReference>
<dbReference type="AlphaFoldDB" id="A0A385Z333"/>